<keyword evidence="6" id="KW-1185">Reference proteome</keyword>
<dbReference type="GO" id="GO:0016746">
    <property type="term" value="F:acyltransferase activity"/>
    <property type="evidence" value="ECO:0007669"/>
    <property type="project" value="UniProtKB-KW"/>
</dbReference>
<keyword evidence="3" id="KW-0677">Repeat</keyword>
<dbReference type="EMBL" id="SAXA01000001">
    <property type="protein sequence ID" value="RXQ97458.1"/>
    <property type="molecule type" value="Genomic_DNA"/>
</dbReference>
<dbReference type="Proteomes" id="UP000289703">
    <property type="component" value="Unassembled WGS sequence"/>
</dbReference>
<keyword evidence="4 5" id="KW-0012">Acyltransferase</keyword>
<dbReference type="PROSITE" id="PS00101">
    <property type="entry name" value="HEXAPEP_TRANSFERASES"/>
    <property type="match status" value="1"/>
</dbReference>
<evidence type="ECO:0000256" key="4">
    <source>
        <dbReference type="ARBA" id="ARBA00023315"/>
    </source>
</evidence>
<sequence length="208" mass="22808">MNNPFDTGYYTELDLADAGFKSLGNNIKIARNCTIMGLSNIAIGNNVIIDAYCTICAVGDGFLEIGSYVHIGGYCLLSAGDGIFINDYSGLSQGVKIYSRSDDYTGKYLTNPTIPEKYTGVKRGTVKLESYVIIGAESIILPDVTIGKGSSVGALSLVSRNLPEWGMYLGHPLRRLGNRSKDMLKLQREFMKEHKQIFNGLVKKTLKF</sequence>
<accession>A0A4Q1JQH0</accession>
<dbReference type="InterPro" id="IPR018357">
    <property type="entry name" value="Hexapep_transf_CS"/>
</dbReference>
<evidence type="ECO:0000313" key="5">
    <source>
        <dbReference type="EMBL" id="RXQ97458.1"/>
    </source>
</evidence>
<evidence type="ECO:0000256" key="3">
    <source>
        <dbReference type="ARBA" id="ARBA00022737"/>
    </source>
</evidence>
<name>A0A4Q1JQH0_9BACT</name>
<dbReference type="AlphaFoldDB" id="A0A4Q1JQH0"/>
<keyword evidence="2 5" id="KW-0808">Transferase</keyword>
<comment type="similarity">
    <text evidence="1">Belongs to the transferase hexapeptide repeat family.</text>
</comment>
<comment type="caution">
    <text evidence="5">The sequence shown here is derived from an EMBL/GenBank/DDBJ whole genome shotgun (WGS) entry which is preliminary data.</text>
</comment>
<dbReference type="SUPFAM" id="SSF51161">
    <property type="entry name" value="Trimeric LpxA-like enzymes"/>
    <property type="match status" value="1"/>
</dbReference>
<dbReference type="RefSeq" id="WP_129251990.1">
    <property type="nucleotide sequence ID" value="NZ_SAXA01000001.1"/>
</dbReference>
<dbReference type="PANTHER" id="PTHR43300">
    <property type="entry name" value="ACETYLTRANSFERASE"/>
    <property type="match status" value="1"/>
</dbReference>
<gene>
    <name evidence="5" type="ORF">EO244_00790</name>
</gene>
<organism evidence="5 6">
    <name type="scientific">Ancylomarina salipaludis</name>
    <dbReference type="NCBI Taxonomy" id="2501299"/>
    <lineage>
        <taxon>Bacteria</taxon>
        <taxon>Pseudomonadati</taxon>
        <taxon>Bacteroidota</taxon>
        <taxon>Bacteroidia</taxon>
        <taxon>Marinilabiliales</taxon>
        <taxon>Marinifilaceae</taxon>
        <taxon>Ancylomarina</taxon>
    </lineage>
</organism>
<dbReference type="Gene3D" id="2.160.10.10">
    <property type="entry name" value="Hexapeptide repeat proteins"/>
    <property type="match status" value="1"/>
</dbReference>
<dbReference type="PANTHER" id="PTHR43300:SF12">
    <property type="entry name" value="CHLORAMPHENICOL ACETYLTRANSFERASE"/>
    <property type="match status" value="1"/>
</dbReference>
<reference evidence="5 6" key="1">
    <citation type="submission" date="2019-01" db="EMBL/GenBank/DDBJ databases">
        <title>Ancylomarina salipaludis sp. nov., isolated from a salt marsh.</title>
        <authorList>
            <person name="Yoon J.-H."/>
        </authorList>
    </citation>
    <scope>NUCLEOTIDE SEQUENCE [LARGE SCALE GENOMIC DNA]</scope>
    <source>
        <strain evidence="5 6">SHSM-M15</strain>
    </source>
</reference>
<dbReference type="InterPro" id="IPR011004">
    <property type="entry name" value="Trimer_LpxA-like_sf"/>
</dbReference>
<evidence type="ECO:0000256" key="1">
    <source>
        <dbReference type="ARBA" id="ARBA00007274"/>
    </source>
</evidence>
<proteinExistence type="inferred from homology"/>
<dbReference type="CDD" id="cd04647">
    <property type="entry name" value="LbH_MAT_like"/>
    <property type="match status" value="1"/>
</dbReference>
<dbReference type="InterPro" id="IPR050179">
    <property type="entry name" value="Trans_hexapeptide_repeat"/>
</dbReference>
<protein>
    <submittedName>
        <fullName evidence="5">Acyltransferase</fullName>
    </submittedName>
</protein>
<evidence type="ECO:0000256" key="2">
    <source>
        <dbReference type="ARBA" id="ARBA00022679"/>
    </source>
</evidence>
<evidence type="ECO:0000313" key="6">
    <source>
        <dbReference type="Proteomes" id="UP000289703"/>
    </source>
</evidence>
<dbReference type="OrthoDB" id="9812571at2"/>